<evidence type="ECO:0000256" key="16">
    <source>
        <dbReference type="SAM" id="MobiDB-lite"/>
    </source>
</evidence>
<evidence type="ECO:0000256" key="1">
    <source>
        <dbReference type="ARBA" id="ARBA00001936"/>
    </source>
</evidence>
<dbReference type="InterPro" id="IPR000291">
    <property type="entry name" value="D-Ala_lig_Van_CS"/>
</dbReference>
<dbReference type="Pfam" id="PF07478">
    <property type="entry name" value="Dala_Dala_lig_C"/>
    <property type="match status" value="1"/>
</dbReference>
<dbReference type="InterPro" id="IPR016185">
    <property type="entry name" value="PreATP-grasp_dom_sf"/>
</dbReference>
<organism evidence="18 19">
    <name type="scientific">Peptoanaerobacter stomatis</name>
    <dbReference type="NCBI Taxonomy" id="796937"/>
    <lineage>
        <taxon>Bacteria</taxon>
        <taxon>Bacillati</taxon>
        <taxon>Bacillota</taxon>
        <taxon>Clostridia</taxon>
        <taxon>Peptostreptococcales</taxon>
        <taxon>Filifactoraceae</taxon>
        <taxon>Peptoanaerobacter</taxon>
    </lineage>
</organism>
<keyword evidence="11 12" id="KW-0961">Cell wall biogenesis/degradation</keyword>
<feature type="compositionally biased region" description="Low complexity" evidence="16">
    <location>
        <begin position="268"/>
        <end position="278"/>
    </location>
</feature>
<feature type="binding site" evidence="14">
    <location>
        <position position="339"/>
    </location>
    <ligand>
        <name>Mg(2+)</name>
        <dbReference type="ChEBI" id="CHEBI:18420"/>
        <label>1</label>
    </ligand>
</feature>
<evidence type="ECO:0000313" key="18">
    <source>
        <dbReference type="EMBL" id="EHL13689.1"/>
    </source>
</evidence>
<dbReference type="GO" id="GO:0005524">
    <property type="term" value="F:ATP binding"/>
    <property type="evidence" value="ECO:0007669"/>
    <property type="project" value="UniProtKB-UniRule"/>
</dbReference>
<evidence type="ECO:0000256" key="6">
    <source>
        <dbReference type="ARBA" id="ARBA00022840"/>
    </source>
</evidence>
<evidence type="ECO:0000256" key="5">
    <source>
        <dbReference type="ARBA" id="ARBA00022741"/>
    </source>
</evidence>
<dbReference type="UniPathway" id="UPA00219"/>
<keyword evidence="7 14" id="KW-0460">Magnesium</keyword>
<feature type="binding site" evidence="14">
    <location>
        <position position="325"/>
    </location>
    <ligand>
        <name>Mg(2+)</name>
        <dbReference type="ChEBI" id="CHEBI:18420"/>
        <label>1</label>
    </ligand>
</feature>
<comment type="cofactor">
    <cofactor evidence="1">
        <name>Mn(2+)</name>
        <dbReference type="ChEBI" id="CHEBI:29035"/>
    </cofactor>
</comment>
<accession>G9X1L9</accession>
<dbReference type="GO" id="GO:0046872">
    <property type="term" value="F:metal ion binding"/>
    <property type="evidence" value="ECO:0007669"/>
    <property type="project" value="UniProtKB-KW"/>
</dbReference>
<keyword evidence="12" id="KW-0963">Cytoplasm</keyword>
<evidence type="ECO:0000256" key="14">
    <source>
        <dbReference type="PIRSR" id="PIRSR039102-3"/>
    </source>
</evidence>
<feature type="active site" evidence="13">
    <location>
        <position position="15"/>
    </location>
</feature>
<dbReference type="Pfam" id="PF01820">
    <property type="entry name" value="Dala_Dala_lig_N"/>
    <property type="match status" value="1"/>
</dbReference>
<protein>
    <recommendedName>
        <fullName evidence="12">D-alanine--D-alanine ligase</fullName>
        <ecNumber evidence="12">6.3.2.4</ecNumber>
    </recommendedName>
    <alternativeName>
        <fullName evidence="12">D-Ala-D-Ala ligase</fullName>
    </alternativeName>
    <alternativeName>
        <fullName evidence="12">D-alanylalanine synthetase</fullName>
    </alternativeName>
</protein>
<keyword evidence="6 15" id="KW-0067">ATP-binding</keyword>
<dbReference type="InterPro" id="IPR013815">
    <property type="entry name" value="ATP_grasp_subdomain_1"/>
</dbReference>
<dbReference type="InterPro" id="IPR011095">
    <property type="entry name" value="Dala_Dala_lig_C"/>
</dbReference>
<dbReference type="InterPro" id="IPR011127">
    <property type="entry name" value="Dala_Dala_lig_N"/>
</dbReference>
<evidence type="ECO:0000256" key="8">
    <source>
        <dbReference type="ARBA" id="ARBA00022960"/>
    </source>
</evidence>
<keyword evidence="9 12" id="KW-0573">Peptidoglycan synthesis</keyword>
<comment type="catalytic activity">
    <reaction evidence="12">
        <text>2 D-alanine + ATP = D-alanyl-D-alanine + ADP + phosphate + H(+)</text>
        <dbReference type="Rhea" id="RHEA:11224"/>
        <dbReference type="ChEBI" id="CHEBI:15378"/>
        <dbReference type="ChEBI" id="CHEBI:30616"/>
        <dbReference type="ChEBI" id="CHEBI:43474"/>
        <dbReference type="ChEBI" id="CHEBI:57416"/>
        <dbReference type="ChEBI" id="CHEBI:57822"/>
        <dbReference type="ChEBI" id="CHEBI:456216"/>
        <dbReference type="EC" id="6.3.2.4"/>
    </reaction>
</comment>
<comment type="pathway">
    <text evidence="12">Cell wall biogenesis; peptidoglycan biosynthesis.</text>
</comment>
<dbReference type="GO" id="GO:0005829">
    <property type="term" value="C:cytosol"/>
    <property type="evidence" value="ECO:0007669"/>
    <property type="project" value="TreeGrafter"/>
</dbReference>
<dbReference type="PROSITE" id="PS00844">
    <property type="entry name" value="DALA_DALA_LIGASE_2"/>
    <property type="match status" value="1"/>
</dbReference>
<evidence type="ECO:0000256" key="2">
    <source>
        <dbReference type="ARBA" id="ARBA00010871"/>
    </source>
</evidence>
<keyword evidence="3 12" id="KW-0436">Ligase</keyword>
<dbReference type="GO" id="GO:0008360">
    <property type="term" value="P:regulation of cell shape"/>
    <property type="evidence" value="ECO:0007669"/>
    <property type="project" value="UniProtKB-KW"/>
</dbReference>
<evidence type="ECO:0000259" key="17">
    <source>
        <dbReference type="PROSITE" id="PS50975"/>
    </source>
</evidence>
<feature type="binding site" evidence="14">
    <location>
        <position position="339"/>
    </location>
    <ligand>
        <name>Mg(2+)</name>
        <dbReference type="ChEBI" id="CHEBI:18420"/>
        <label>2</label>
    </ligand>
</feature>
<dbReference type="PIRSF" id="PIRSF039102">
    <property type="entry name" value="Ddl/VanB"/>
    <property type="match status" value="1"/>
</dbReference>
<dbReference type="HAMAP" id="MF_00047">
    <property type="entry name" value="Dala_Dala_lig"/>
    <property type="match status" value="1"/>
</dbReference>
<keyword evidence="4 14" id="KW-0479">Metal-binding</keyword>
<evidence type="ECO:0000256" key="15">
    <source>
        <dbReference type="PROSITE-ProRule" id="PRU00409"/>
    </source>
</evidence>
<dbReference type="NCBIfam" id="NF002528">
    <property type="entry name" value="PRK01966.1-4"/>
    <property type="match status" value="1"/>
</dbReference>
<dbReference type="GO" id="GO:0008716">
    <property type="term" value="F:D-alanine-D-alanine ligase activity"/>
    <property type="evidence" value="ECO:0007669"/>
    <property type="project" value="UniProtKB-UniRule"/>
</dbReference>
<dbReference type="AlphaFoldDB" id="G9X1L9"/>
<keyword evidence="10 14" id="KW-0464">Manganese</keyword>
<evidence type="ECO:0000256" key="9">
    <source>
        <dbReference type="ARBA" id="ARBA00022984"/>
    </source>
</evidence>
<dbReference type="EMBL" id="AFZE01000041">
    <property type="protein sequence ID" value="EHL13689.1"/>
    <property type="molecule type" value="Genomic_DNA"/>
</dbReference>
<dbReference type="Proteomes" id="UP000006437">
    <property type="component" value="Unassembled WGS sequence"/>
</dbReference>
<dbReference type="RefSeq" id="WP_009526469.1">
    <property type="nucleotide sequence ID" value="NZ_JH414582.1"/>
</dbReference>
<dbReference type="EC" id="6.3.2.4" evidence="12"/>
<evidence type="ECO:0000256" key="13">
    <source>
        <dbReference type="PIRSR" id="PIRSR039102-1"/>
    </source>
</evidence>
<proteinExistence type="inferred from homology"/>
<dbReference type="PANTHER" id="PTHR23132:SF25">
    <property type="entry name" value="D-ALANINE--D-ALANINE LIGASE A"/>
    <property type="match status" value="1"/>
</dbReference>
<evidence type="ECO:0000256" key="4">
    <source>
        <dbReference type="ARBA" id="ARBA00022723"/>
    </source>
</evidence>
<evidence type="ECO:0000256" key="7">
    <source>
        <dbReference type="ARBA" id="ARBA00022842"/>
    </source>
</evidence>
<dbReference type="GO" id="GO:0009252">
    <property type="term" value="P:peptidoglycan biosynthetic process"/>
    <property type="evidence" value="ECO:0007669"/>
    <property type="project" value="UniProtKB-UniRule"/>
</dbReference>
<reference evidence="18 19" key="1">
    <citation type="submission" date="2011-08" db="EMBL/GenBank/DDBJ databases">
        <title>The Genome Sequence of Eubacteriaceae bacterium ACC19a.</title>
        <authorList>
            <consortium name="The Broad Institute Genome Sequencing Platform"/>
            <person name="Earl A."/>
            <person name="Ward D."/>
            <person name="Feldgarden M."/>
            <person name="Gevers D."/>
            <person name="Sizova M."/>
            <person name="Hazen A."/>
            <person name="Epstein S."/>
            <person name="Young S.K."/>
            <person name="Zeng Q."/>
            <person name="Gargeya S."/>
            <person name="Fitzgerald M."/>
            <person name="Haas B."/>
            <person name="Abouelleil A."/>
            <person name="Alvarado L."/>
            <person name="Arachchi H.M."/>
            <person name="Berlin A."/>
            <person name="Brown A."/>
            <person name="Chapman S.B."/>
            <person name="Chen Z."/>
            <person name="Dunbar C."/>
            <person name="Freedman E."/>
            <person name="Gearin G."/>
            <person name="Gellesch M."/>
            <person name="Goldberg J."/>
            <person name="Griggs A."/>
            <person name="Gujja S."/>
            <person name="Heiman D."/>
            <person name="Howarth C."/>
            <person name="Larson L."/>
            <person name="Lui A."/>
            <person name="MacDonald P.J.P."/>
            <person name="Montmayeur A."/>
            <person name="Murphy C."/>
            <person name="Neiman D."/>
            <person name="Pearson M."/>
            <person name="Priest M."/>
            <person name="Roberts A."/>
            <person name="Saif S."/>
            <person name="Shea T."/>
            <person name="Shenoy N."/>
            <person name="Sisk P."/>
            <person name="Stolte C."/>
            <person name="Sykes S."/>
            <person name="Wortman J."/>
            <person name="Nusbaum C."/>
            <person name="Birren B."/>
        </authorList>
    </citation>
    <scope>NUCLEOTIDE SEQUENCE [LARGE SCALE GENOMIC DNA]</scope>
    <source>
        <strain evidence="18 19">ACC19a</strain>
    </source>
</reference>
<feature type="active site" evidence="13">
    <location>
        <position position="195"/>
    </location>
</feature>
<dbReference type="PANTHER" id="PTHR23132">
    <property type="entry name" value="D-ALANINE--D-ALANINE LIGASE"/>
    <property type="match status" value="1"/>
</dbReference>
<keyword evidence="8 12" id="KW-0133">Cell shape</keyword>
<evidence type="ECO:0000313" key="19">
    <source>
        <dbReference type="Proteomes" id="UP000006437"/>
    </source>
</evidence>
<dbReference type="InterPro" id="IPR005905">
    <property type="entry name" value="D_ala_D_ala"/>
</dbReference>
<comment type="similarity">
    <text evidence="2 12">Belongs to the D-alanine--D-alanine ligase family.</text>
</comment>
<evidence type="ECO:0000256" key="11">
    <source>
        <dbReference type="ARBA" id="ARBA00023316"/>
    </source>
</evidence>
<dbReference type="PATRIC" id="fig|796937.3.peg.1515"/>
<gene>
    <name evidence="12" type="primary">ddl</name>
    <name evidence="18" type="ORF">HMPREF9629_02254</name>
</gene>
<dbReference type="Gene3D" id="3.30.1490.20">
    <property type="entry name" value="ATP-grasp fold, A domain"/>
    <property type="match status" value="1"/>
</dbReference>
<comment type="caution">
    <text evidence="18">The sequence shown here is derived from an EMBL/GenBank/DDBJ whole genome shotgun (WGS) entry which is preliminary data.</text>
</comment>
<evidence type="ECO:0000256" key="12">
    <source>
        <dbReference type="HAMAP-Rule" id="MF_00047"/>
    </source>
</evidence>
<dbReference type="GO" id="GO:0071555">
    <property type="term" value="P:cell wall organization"/>
    <property type="evidence" value="ECO:0007669"/>
    <property type="project" value="UniProtKB-KW"/>
</dbReference>
<evidence type="ECO:0000256" key="3">
    <source>
        <dbReference type="ARBA" id="ARBA00022598"/>
    </source>
</evidence>
<feature type="domain" description="ATP-grasp" evidence="17">
    <location>
        <begin position="146"/>
        <end position="368"/>
    </location>
</feature>
<comment type="function">
    <text evidence="12">Cell wall formation.</text>
</comment>
<keyword evidence="5 15" id="KW-0547">Nucleotide-binding</keyword>
<comment type="subcellular location">
    <subcellularLocation>
        <location evidence="12">Cytoplasm</location>
    </subcellularLocation>
</comment>
<dbReference type="InterPro" id="IPR011761">
    <property type="entry name" value="ATP-grasp"/>
</dbReference>
<dbReference type="Gene3D" id="3.30.470.20">
    <property type="entry name" value="ATP-grasp fold, B domain"/>
    <property type="match status" value="1"/>
</dbReference>
<comment type="cofactor">
    <cofactor evidence="14">
        <name>Mg(2+)</name>
        <dbReference type="ChEBI" id="CHEBI:18420"/>
    </cofactor>
    <cofactor evidence="14">
        <name>Mn(2+)</name>
        <dbReference type="ChEBI" id="CHEBI:29035"/>
    </cofactor>
    <text evidence="14">Binds 2 magnesium or manganese ions per subunit.</text>
</comment>
<dbReference type="PROSITE" id="PS50975">
    <property type="entry name" value="ATP_GRASP"/>
    <property type="match status" value="1"/>
</dbReference>
<feature type="binding site" evidence="14">
    <location>
        <position position="341"/>
    </location>
    <ligand>
        <name>Mg(2+)</name>
        <dbReference type="ChEBI" id="CHEBI:18420"/>
        <label>2</label>
    </ligand>
</feature>
<feature type="active site" evidence="13">
    <location>
        <position position="346"/>
    </location>
</feature>
<evidence type="ECO:0000256" key="10">
    <source>
        <dbReference type="ARBA" id="ARBA00023211"/>
    </source>
</evidence>
<sequence length="402" mass="45091">MKIKIGLFFGGNSTEHEVSIVSALQAMEFFDKSKYEIIPIYISKDNKFYVSEFTGIVNEYKNIQQLISKSNQVLLAKNKSRVDLVKYPYKMFSKNIYDSIDVAFPVVHGTNVEDGTLQGLLNMLGIPFVGCDVMSSAVGMDKYVMKCVLKDNNIPVLDSITVNKFNYISDKDDVIVTIKKKFDYPIIIKPINLGSSIGIKIAKDDKSLKEALAHAFTFSYKIIVEKAITKLKEVNCSVLGDIENASASECEQPINSDEILSYKDKYLSSSSSKKTPSSNTMAKGTMESLSRKLPADIDDITRETIRNMAVDTFKTLGCNGVARIDFIIDEEDNKIYVNEINTIPGSLSFYLWKAVGMDYETLLEKMIQLAFKRKREQDDIVFSFETNILDCVNLDGSKGSKS</sequence>
<dbReference type="SUPFAM" id="SSF52440">
    <property type="entry name" value="PreATP-grasp domain"/>
    <property type="match status" value="1"/>
</dbReference>
<name>G9X1L9_9FIRM</name>
<dbReference type="SUPFAM" id="SSF56059">
    <property type="entry name" value="Glutathione synthetase ATP-binding domain-like"/>
    <property type="match status" value="1"/>
</dbReference>
<dbReference type="Gene3D" id="3.40.50.20">
    <property type="match status" value="1"/>
</dbReference>
<feature type="region of interest" description="Disordered" evidence="16">
    <location>
        <begin position="268"/>
        <end position="287"/>
    </location>
</feature>
<dbReference type="HOGENOM" id="CLU_039268_0_1_9"/>